<dbReference type="OrthoDB" id="627712at2"/>
<dbReference type="SUPFAM" id="SSF52058">
    <property type="entry name" value="L domain-like"/>
    <property type="match status" value="1"/>
</dbReference>
<dbReference type="SMART" id="SM00369">
    <property type="entry name" value="LRR_TYP"/>
    <property type="match status" value="8"/>
</dbReference>
<dbReference type="InterPro" id="IPR050216">
    <property type="entry name" value="LRR_domain-containing"/>
</dbReference>
<dbReference type="InterPro" id="IPR026444">
    <property type="entry name" value="Secre_tail"/>
</dbReference>
<dbReference type="RefSeq" id="WP_073177688.1">
    <property type="nucleotide sequence ID" value="NZ_FQYI01000001.1"/>
</dbReference>
<dbReference type="NCBIfam" id="TIGR04183">
    <property type="entry name" value="Por_Secre_tail"/>
    <property type="match status" value="1"/>
</dbReference>
<dbReference type="SMART" id="SM00368">
    <property type="entry name" value="LRR_RI"/>
    <property type="match status" value="3"/>
</dbReference>
<dbReference type="InterPro" id="IPR003591">
    <property type="entry name" value="Leu-rich_rpt_typical-subtyp"/>
</dbReference>
<dbReference type="PANTHER" id="PTHR48051:SF1">
    <property type="entry name" value="RAS SUPPRESSOR PROTEIN 1"/>
    <property type="match status" value="1"/>
</dbReference>
<evidence type="ECO:0000256" key="4">
    <source>
        <dbReference type="SAM" id="SignalP"/>
    </source>
</evidence>
<reference evidence="6 7" key="1">
    <citation type="submission" date="2016-11" db="EMBL/GenBank/DDBJ databases">
        <authorList>
            <person name="Jaros S."/>
            <person name="Januszkiewicz K."/>
            <person name="Wedrychowicz H."/>
        </authorList>
    </citation>
    <scope>NUCLEOTIDE SEQUENCE [LARGE SCALE GENOMIC DNA]</scope>
    <source>
        <strain evidence="6 7">DSM 25479</strain>
    </source>
</reference>
<proteinExistence type="predicted"/>
<dbReference type="InterPro" id="IPR001611">
    <property type="entry name" value="Leu-rich_rpt"/>
</dbReference>
<keyword evidence="7" id="KW-1185">Reference proteome</keyword>
<protein>
    <submittedName>
        <fullName evidence="6">Por secretion system C-terminal sorting domain-containing protein</fullName>
    </submittedName>
</protein>
<evidence type="ECO:0000259" key="5">
    <source>
        <dbReference type="Pfam" id="PF18962"/>
    </source>
</evidence>
<dbReference type="GO" id="GO:0005737">
    <property type="term" value="C:cytoplasm"/>
    <property type="evidence" value="ECO:0007669"/>
    <property type="project" value="TreeGrafter"/>
</dbReference>
<dbReference type="Gene3D" id="3.80.10.10">
    <property type="entry name" value="Ribonuclease Inhibitor"/>
    <property type="match status" value="2"/>
</dbReference>
<evidence type="ECO:0000313" key="6">
    <source>
        <dbReference type="EMBL" id="SHI37364.1"/>
    </source>
</evidence>
<organism evidence="6 7">
    <name type="scientific">Cruoricaptor ignavus</name>
    <dbReference type="NCBI Taxonomy" id="1118202"/>
    <lineage>
        <taxon>Bacteria</taxon>
        <taxon>Pseudomonadati</taxon>
        <taxon>Bacteroidota</taxon>
        <taxon>Flavobacteriia</taxon>
        <taxon>Flavobacteriales</taxon>
        <taxon>Weeksellaceae</taxon>
        <taxon>Cruoricaptor</taxon>
    </lineage>
</organism>
<sequence>MKKFLLFLLISVCCSAQSVLPEEKAALIRLYNDAGGEGWAIPWDTDAEPSEWYGITTEDGHVTEIKLNSNNLKGRLPSLAALTKLKTLYLNANNLGGDLPQLPPTLRALDIRENSFTGDISLVAGSLTNLTELNLGGNALSASSFSFLQNSPLMASLDLSGFGLKEIPEPLGRLSSLEILNLSGNEIRDFSALAKLSSLKELDLSGNQLAKVPNEASALKSLEILNLSQNKITDFSALHSLSGLQWLSLAENELKAAPAELGALKDLAHLDMSGNRLENFQILGRLKNLQLLNLDRNELSAIPAEVAELPRLQYLSLIGNQLSGEIPQNLPDIVQLQNNRYSLNEIKNFHSARRSFTDIAYSPQRYDETETVAAREGGEATLKQSLPTDVYKISWLKNLDEYTGVSTKNFQLGSIKKTDFADYTAEAYYLETSGGGYFELSLFREPVTLADGALGTEEADASFAVYPNPASDYLHIRCGGERLESAVIFDQSGRAIIKTDSISVSVAALPAGVYTILIKTEGTVRSFKFIKK</sequence>
<accession>A0A1M6ALI2</accession>
<keyword evidence="1" id="KW-0433">Leucine-rich repeat</keyword>
<dbReference type="EMBL" id="FQYI01000001">
    <property type="protein sequence ID" value="SHI37364.1"/>
    <property type="molecule type" value="Genomic_DNA"/>
</dbReference>
<evidence type="ECO:0000313" key="7">
    <source>
        <dbReference type="Proteomes" id="UP000184335"/>
    </source>
</evidence>
<dbReference type="SMART" id="SM00365">
    <property type="entry name" value="LRR_SD22"/>
    <property type="match status" value="6"/>
</dbReference>
<dbReference type="Pfam" id="PF18962">
    <property type="entry name" value="Por_Secre_tail"/>
    <property type="match status" value="1"/>
</dbReference>
<keyword evidence="3" id="KW-0677">Repeat</keyword>
<dbReference type="Pfam" id="PF00560">
    <property type="entry name" value="LRR_1"/>
    <property type="match status" value="1"/>
</dbReference>
<dbReference type="AlphaFoldDB" id="A0A1M6ALI2"/>
<evidence type="ECO:0000256" key="1">
    <source>
        <dbReference type="ARBA" id="ARBA00022614"/>
    </source>
</evidence>
<evidence type="ECO:0000256" key="2">
    <source>
        <dbReference type="ARBA" id="ARBA00022729"/>
    </source>
</evidence>
<dbReference type="InterPro" id="IPR032675">
    <property type="entry name" value="LRR_dom_sf"/>
</dbReference>
<gene>
    <name evidence="6" type="ORF">SAMN05443429_101335</name>
</gene>
<feature type="domain" description="Secretion system C-terminal sorting" evidence="5">
    <location>
        <begin position="465"/>
        <end position="526"/>
    </location>
</feature>
<dbReference type="InterPro" id="IPR025875">
    <property type="entry name" value="Leu-rich_rpt_4"/>
</dbReference>
<dbReference type="STRING" id="1118202.SAMN05443429_101335"/>
<keyword evidence="2 4" id="KW-0732">Signal</keyword>
<dbReference type="Proteomes" id="UP000184335">
    <property type="component" value="Unassembled WGS sequence"/>
</dbReference>
<name>A0A1M6ALI2_9FLAO</name>
<dbReference type="PRINTS" id="PR00019">
    <property type="entry name" value="LEURICHRPT"/>
</dbReference>
<dbReference type="PROSITE" id="PS51450">
    <property type="entry name" value="LRR"/>
    <property type="match status" value="4"/>
</dbReference>
<evidence type="ECO:0000256" key="3">
    <source>
        <dbReference type="ARBA" id="ARBA00022737"/>
    </source>
</evidence>
<dbReference type="Pfam" id="PF12799">
    <property type="entry name" value="LRR_4"/>
    <property type="match status" value="1"/>
</dbReference>
<dbReference type="SMART" id="SM00364">
    <property type="entry name" value="LRR_BAC"/>
    <property type="match status" value="5"/>
</dbReference>
<feature type="signal peptide" evidence="4">
    <location>
        <begin position="1"/>
        <end position="18"/>
    </location>
</feature>
<feature type="chain" id="PRO_5012047969" evidence="4">
    <location>
        <begin position="19"/>
        <end position="532"/>
    </location>
</feature>
<dbReference type="PANTHER" id="PTHR48051">
    <property type="match status" value="1"/>
</dbReference>
<dbReference type="Pfam" id="PF13516">
    <property type="entry name" value="LRR_6"/>
    <property type="match status" value="2"/>
</dbReference>